<reference evidence="2 3" key="1">
    <citation type="journal article" date="2015" name="Proc. Natl. Acad. Sci. U.S.A.">
        <title>Expanded metabolic versatility of ubiquitous nitrite-oxidizing bacteria from the genus Nitrospira.</title>
        <authorList>
            <person name="Koch H."/>
            <person name="Lucker S."/>
            <person name="Albertsen M."/>
            <person name="Kitzinger K."/>
            <person name="Herbold C."/>
            <person name="Spieck E."/>
            <person name="Nielsen P.H."/>
            <person name="Wagner M."/>
            <person name="Daims H."/>
        </authorList>
    </citation>
    <scope>NUCLEOTIDE SEQUENCE [LARGE SCALE GENOMIC DNA]</scope>
    <source>
        <strain evidence="2 3">NSP M-1</strain>
    </source>
</reference>
<dbReference type="AlphaFoldDB" id="A0A0K2G909"/>
<dbReference type="Pfam" id="PF13557">
    <property type="entry name" value="Phenol_MetA_deg"/>
    <property type="match status" value="1"/>
</dbReference>
<dbReference type="EMBL" id="CP011801">
    <property type="protein sequence ID" value="ALA57451.1"/>
    <property type="molecule type" value="Genomic_DNA"/>
</dbReference>
<dbReference type="RefSeq" id="WP_053378790.1">
    <property type="nucleotide sequence ID" value="NZ_CP011801.1"/>
</dbReference>
<organism evidence="2 3">
    <name type="scientific">Nitrospira moscoviensis</name>
    <dbReference type="NCBI Taxonomy" id="42253"/>
    <lineage>
        <taxon>Bacteria</taxon>
        <taxon>Pseudomonadati</taxon>
        <taxon>Nitrospirota</taxon>
        <taxon>Nitrospiria</taxon>
        <taxon>Nitrospirales</taxon>
        <taxon>Nitrospiraceae</taxon>
        <taxon>Nitrospira</taxon>
    </lineage>
</organism>
<feature type="compositionally biased region" description="Gly residues" evidence="1">
    <location>
        <begin position="95"/>
        <end position="104"/>
    </location>
</feature>
<dbReference type="InterPro" id="IPR025737">
    <property type="entry name" value="FApF"/>
</dbReference>
<proteinExistence type="predicted"/>
<evidence type="ECO:0000313" key="3">
    <source>
        <dbReference type="Proteomes" id="UP000069205"/>
    </source>
</evidence>
<dbReference type="STRING" id="42253.NITMOv2_1019"/>
<dbReference type="KEGG" id="nmv:NITMOv2_1019"/>
<name>A0A0K2G909_NITMO</name>
<accession>A0A0K2G909</accession>
<sequence length="298" mass="31620">MMMFGIEQAGIAADKVEQAPLPPDRLWQIGFTPSYSSGNFGTNTTSTFFYAPLSVRRLFRDGDVTVIVPFVTATTDGRTTLVGGTAIRVDDSGGSNSGSGGGGGSEDDGGCSGKGSNVSGKDRVCGTTTRAPGQKVTTAGLGDIILRGRYYAVEETEYRPLIAVTGRIKVPTANEKLGLGTGALDYGVGVEMSKFIGDAWIVFLDGGYNIIGDPEGLELQNQHWYDLGAGYYVTRDLLASVYFEEYRAILPGFVNARDFFFAVNYIASAAWRFNGGVTVGVSNGAPDYLVSVGASHRF</sequence>
<evidence type="ECO:0000256" key="1">
    <source>
        <dbReference type="SAM" id="MobiDB-lite"/>
    </source>
</evidence>
<dbReference type="PATRIC" id="fig|42253.5.peg.1002"/>
<gene>
    <name evidence="2" type="ORF">NITMOv2_1019</name>
</gene>
<protein>
    <submittedName>
        <fullName evidence="2">Uncharacterized protein</fullName>
    </submittedName>
</protein>
<dbReference type="Proteomes" id="UP000069205">
    <property type="component" value="Chromosome"/>
</dbReference>
<dbReference type="OrthoDB" id="9784670at2"/>
<keyword evidence="3" id="KW-1185">Reference proteome</keyword>
<evidence type="ECO:0000313" key="2">
    <source>
        <dbReference type="EMBL" id="ALA57451.1"/>
    </source>
</evidence>
<feature type="region of interest" description="Disordered" evidence="1">
    <location>
        <begin position="84"/>
        <end position="132"/>
    </location>
</feature>